<comment type="caution">
    <text evidence="2">The sequence shown here is derived from an EMBL/GenBank/DDBJ whole genome shotgun (WGS) entry which is preliminary data.</text>
</comment>
<dbReference type="Pfam" id="PF00581">
    <property type="entry name" value="Rhodanese"/>
    <property type="match status" value="1"/>
</dbReference>
<dbReference type="InterPro" id="IPR001763">
    <property type="entry name" value="Rhodanese-like_dom"/>
</dbReference>
<organism evidence="2 3">
    <name type="scientific">Variovorax ureilyticus</name>
    <dbReference type="NCBI Taxonomy" id="1836198"/>
    <lineage>
        <taxon>Bacteria</taxon>
        <taxon>Pseudomonadati</taxon>
        <taxon>Pseudomonadota</taxon>
        <taxon>Betaproteobacteria</taxon>
        <taxon>Burkholderiales</taxon>
        <taxon>Comamonadaceae</taxon>
        <taxon>Variovorax</taxon>
    </lineage>
</organism>
<dbReference type="Pfam" id="PF02777">
    <property type="entry name" value="Sod_Fe_C"/>
    <property type="match status" value="1"/>
</dbReference>
<dbReference type="Gene3D" id="3.55.40.20">
    <property type="entry name" value="Iron/manganese superoxide dismutase, C-terminal domain"/>
    <property type="match status" value="1"/>
</dbReference>
<sequence>MSVQTIPSPPAMKLALDANFGSFERWRDDFVACASAHGSGRTLLAFLPMEGTLLNQWTAEDAQPRGIPILALDMRGQGAVGIDAFVGRIDWGGVYQRYQTAVHDASEPYAAERDSLAGALVLDVRRAGVFEQADSMIPGARWRDPKSVGEWSHELPRGQPVVVYCVYGHEVGRSTAMRLRAAGLDAQFLRGGIDGWIASGRLVSERQRG</sequence>
<proteinExistence type="predicted"/>
<protein>
    <submittedName>
        <fullName evidence="2">Rhodanese-like domain-containing protein</fullName>
    </submittedName>
</protein>
<dbReference type="SMART" id="SM00450">
    <property type="entry name" value="RHOD"/>
    <property type="match status" value="1"/>
</dbReference>
<dbReference type="SUPFAM" id="SSF54719">
    <property type="entry name" value="Fe,Mn superoxide dismutase (SOD), C-terminal domain"/>
    <property type="match status" value="1"/>
</dbReference>
<dbReference type="Proteomes" id="UP001365846">
    <property type="component" value="Unassembled WGS sequence"/>
</dbReference>
<dbReference type="RefSeq" id="WP_340358587.1">
    <property type="nucleotide sequence ID" value="NZ_JBBKZU010000008.1"/>
</dbReference>
<accession>A0ABU8VK02</accession>
<dbReference type="Gene3D" id="3.40.250.10">
    <property type="entry name" value="Rhodanese-like domain"/>
    <property type="match status" value="1"/>
</dbReference>
<dbReference type="InterPro" id="IPR036873">
    <property type="entry name" value="Rhodanese-like_dom_sf"/>
</dbReference>
<dbReference type="SUPFAM" id="SSF52821">
    <property type="entry name" value="Rhodanese/Cell cycle control phosphatase"/>
    <property type="match status" value="1"/>
</dbReference>
<dbReference type="PROSITE" id="PS50206">
    <property type="entry name" value="RHODANESE_3"/>
    <property type="match status" value="1"/>
</dbReference>
<keyword evidence="3" id="KW-1185">Reference proteome</keyword>
<feature type="domain" description="Rhodanese" evidence="1">
    <location>
        <begin position="115"/>
        <end position="205"/>
    </location>
</feature>
<dbReference type="InterPro" id="IPR036314">
    <property type="entry name" value="SOD_C_sf"/>
</dbReference>
<name>A0ABU8VK02_9BURK</name>
<dbReference type="EMBL" id="JBBKZU010000008">
    <property type="protein sequence ID" value="MEJ8813350.1"/>
    <property type="molecule type" value="Genomic_DNA"/>
</dbReference>
<gene>
    <name evidence="2" type="ORF">WKW77_19840</name>
</gene>
<evidence type="ECO:0000259" key="1">
    <source>
        <dbReference type="PROSITE" id="PS50206"/>
    </source>
</evidence>
<dbReference type="InterPro" id="IPR019832">
    <property type="entry name" value="Mn/Fe_SOD_C"/>
</dbReference>
<reference evidence="2 3" key="1">
    <citation type="submission" date="2024-03" db="EMBL/GenBank/DDBJ databases">
        <title>Novel species of the genus Variovorax.</title>
        <authorList>
            <person name="Liu Q."/>
            <person name="Xin Y.-H."/>
        </authorList>
    </citation>
    <scope>NUCLEOTIDE SEQUENCE [LARGE SCALE GENOMIC DNA]</scope>
    <source>
        <strain evidence="2 3">KACC 18899</strain>
    </source>
</reference>
<evidence type="ECO:0000313" key="3">
    <source>
        <dbReference type="Proteomes" id="UP001365846"/>
    </source>
</evidence>
<evidence type="ECO:0000313" key="2">
    <source>
        <dbReference type="EMBL" id="MEJ8813350.1"/>
    </source>
</evidence>